<dbReference type="PANTHER" id="PTHR43580:SF2">
    <property type="entry name" value="CYTOKINE-LIKE NUCLEAR FACTOR N-PAC"/>
    <property type="match status" value="1"/>
</dbReference>
<evidence type="ECO:0000256" key="3">
    <source>
        <dbReference type="PIRSR" id="PIRSR000103-1"/>
    </source>
</evidence>
<dbReference type="GO" id="GO:0050661">
    <property type="term" value="F:NADP binding"/>
    <property type="evidence" value="ECO:0007669"/>
    <property type="project" value="InterPro"/>
</dbReference>
<dbReference type="RefSeq" id="WP_093335643.1">
    <property type="nucleotide sequence ID" value="NZ_FOXD01000004.1"/>
</dbReference>
<dbReference type="SUPFAM" id="SSF51735">
    <property type="entry name" value="NAD(P)-binding Rossmann-fold domains"/>
    <property type="match status" value="1"/>
</dbReference>
<dbReference type="InterPro" id="IPR015814">
    <property type="entry name" value="Pgluconate_DH_NAD-bd_C"/>
</dbReference>
<dbReference type="Pfam" id="PF03446">
    <property type="entry name" value="NAD_binding_2"/>
    <property type="match status" value="1"/>
</dbReference>
<feature type="active site" evidence="3">
    <location>
        <position position="170"/>
    </location>
</feature>
<dbReference type="InterPro" id="IPR015815">
    <property type="entry name" value="HIBADH-related"/>
</dbReference>
<evidence type="ECO:0000259" key="4">
    <source>
        <dbReference type="Pfam" id="PF03446"/>
    </source>
</evidence>
<organism evidence="6 7">
    <name type="scientific">Salibacterium halotolerans</name>
    <dbReference type="NCBI Taxonomy" id="1884432"/>
    <lineage>
        <taxon>Bacteria</taxon>
        <taxon>Bacillati</taxon>
        <taxon>Bacillota</taxon>
        <taxon>Bacilli</taxon>
        <taxon>Bacillales</taxon>
        <taxon>Bacillaceae</taxon>
    </lineage>
</organism>
<evidence type="ECO:0000256" key="1">
    <source>
        <dbReference type="ARBA" id="ARBA00009080"/>
    </source>
</evidence>
<accession>A0A1I5PCX9</accession>
<dbReference type="InterPro" id="IPR008927">
    <property type="entry name" value="6-PGluconate_DH-like_C_sf"/>
</dbReference>
<proteinExistence type="inferred from homology"/>
<evidence type="ECO:0000256" key="2">
    <source>
        <dbReference type="ARBA" id="ARBA00023002"/>
    </source>
</evidence>
<dbReference type="SUPFAM" id="SSF48179">
    <property type="entry name" value="6-phosphogluconate dehydrogenase C-terminal domain-like"/>
    <property type="match status" value="1"/>
</dbReference>
<dbReference type="Gene3D" id="1.10.1040.10">
    <property type="entry name" value="N-(1-d-carboxylethyl)-l-norvaline Dehydrogenase, domain 2"/>
    <property type="match status" value="1"/>
</dbReference>
<gene>
    <name evidence="6" type="ORF">SAMN05518683_10454</name>
</gene>
<evidence type="ECO:0000313" key="7">
    <source>
        <dbReference type="Proteomes" id="UP000198892"/>
    </source>
</evidence>
<feature type="domain" description="6-phosphogluconate dehydrogenase NADP-binding" evidence="4">
    <location>
        <begin position="2"/>
        <end position="147"/>
    </location>
</feature>
<name>A0A1I5PCX9_9BACI</name>
<dbReference type="AlphaFoldDB" id="A0A1I5PCX9"/>
<reference evidence="7" key="1">
    <citation type="submission" date="2016-10" db="EMBL/GenBank/DDBJ databases">
        <authorList>
            <person name="Varghese N."/>
            <person name="Submissions S."/>
        </authorList>
    </citation>
    <scope>NUCLEOTIDE SEQUENCE [LARGE SCALE GENOMIC DNA]</scope>
    <source>
        <strain evidence="7">S7</strain>
    </source>
</reference>
<dbReference type="OrthoDB" id="4333at2"/>
<dbReference type="InterPro" id="IPR013328">
    <property type="entry name" value="6PGD_dom2"/>
</dbReference>
<dbReference type="EMBL" id="FOXD01000004">
    <property type="protein sequence ID" value="SFP31371.1"/>
    <property type="molecule type" value="Genomic_DNA"/>
</dbReference>
<evidence type="ECO:0000259" key="5">
    <source>
        <dbReference type="Pfam" id="PF09130"/>
    </source>
</evidence>
<comment type="similarity">
    <text evidence="1">Belongs to the HIBADH-related family.</text>
</comment>
<dbReference type="Pfam" id="PF09130">
    <property type="entry name" value="DUF1932"/>
    <property type="match status" value="1"/>
</dbReference>
<evidence type="ECO:0000313" key="6">
    <source>
        <dbReference type="EMBL" id="SFP31371.1"/>
    </source>
</evidence>
<protein>
    <submittedName>
        <fullName evidence="6">3-hydroxyisobutyrate dehydrogenase</fullName>
    </submittedName>
</protein>
<dbReference type="Proteomes" id="UP000198892">
    <property type="component" value="Unassembled WGS sequence"/>
</dbReference>
<dbReference type="InterPro" id="IPR006115">
    <property type="entry name" value="6PGDH_NADP-bd"/>
</dbReference>
<dbReference type="GO" id="GO:0016491">
    <property type="term" value="F:oxidoreductase activity"/>
    <property type="evidence" value="ECO:0007669"/>
    <property type="project" value="UniProtKB-KW"/>
</dbReference>
<feature type="domain" description="Phosphogluconate dehydrogenase NAD-binding putative C-terminal" evidence="5">
    <location>
        <begin position="191"/>
        <end position="261"/>
    </location>
</feature>
<dbReference type="STRING" id="1884432.SAMN05518683_10454"/>
<dbReference type="PIRSF" id="PIRSF000103">
    <property type="entry name" value="HIBADH"/>
    <property type="match status" value="1"/>
</dbReference>
<dbReference type="InterPro" id="IPR051265">
    <property type="entry name" value="HIBADH-related_NP60_sf"/>
</dbReference>
<keyword evidence="2" id="KW-0560">Oxidoreductase</keyword>
<keyword evidence="7" id="KW-1185">Reference proteome</keyword>
<dbReference type="Gene3D" id="3.40.50.720">
    <property type="entry name" value="NAD(P)-binding Rossmann-like Domain"/>
    <property type="match status" value="1"/>
</dbReference>
<dbReference type="InterPro" id="IPR036291">
    <property type="entry name" value="NAD(P)-bd_dom_sf"/>
</dbReference>
<sequence>MNIGFIGFGEVGYEMSKGFNSGDTHHIFVYDPLYEKQETMDRAEKALVSLYSNPALVAQENLDVLFVAVPAPFAEEAWQAVLPYAAGNTFYVDLSTAGAETKQKVNSKMEEKGIETFLDGAIMGPLKQSRHEVPIKISGGEAGAFVEWSRPLGMNATSVSSVPGDATNIKFIRSIFTKGLSTLLHEVMEIAEKINLEDTMLASISQTMNKEPFEDIMNRLITGNVQHAERRVKEMENVIDLIQSYDQQPLMTEATRNKLQALTEENLKDYFNGEAPKDWKSVVKAVNHRE</sequence>
<dbReference type="PANTHER" id="PTHR43580">
    <property type="entry name" value="OXIDOREDUCTASE GLYR1-RELATED"/>
    <property type="match status" value="1"/>
</dbReference>